<keyword evidence="2" id="KW-1185">Reference proteome</keyword>
<evidence type="ECO:0000313" key="1">
    <source>
        <dbReference type="EMBL" id="KAJ7678627.1"/>
    </source>
</evidence>
<organism evidence="1 2">
    <name type="scientific">Mycena rosella</name>
    <name type="common">Pink bonnet</name>
    <name type="synonym">Agaricus rosellus</name>
    <dbReference type="NCBI Taxonomy" id="1033263"/>
    <lineage>
        <taxon>Eukaryota</taxon>
        <taxon>Fungi</taxon>
        <taxon>Dikarya</taxon>
        <taxon>Basidiomycota</taxon>
        <taxon>Agaricomycotina</taxon>
        <taxon>Agaricomycetes</taxon>
        <taxon>Agaricomycetidae</taxon>
        <taxon>Agaricales</taxon>
        <taxon>Marasmiineae</taxon>
        <taxon>Mycenaceae</taxon>
        <taxon>Mycena</taxon>
    </lineage>
</organism>
<dbReference type="EMBL" id="JARKIE010000133">
    <property type="protein sequence ID" value="KAJ7678627.1"/>
    <property type="molecule type" value="Genomic_DNA"/>
</dbReference>
<proteinExistence type="predicted"/>
<protein>
    <submittedName>
        <fullName evidence="1">Uncharacterized protein</fullName>
    </submittedName>
</protein>
<dbReference type="Proteomes" id="UP001221757">
    <property type="component" value="Unassembled WGS sequence"/>
</dbReference>
<gene>
    <name evidence="1" type="ORF">B0H17DRAFT_1206690</name>
</gene>
<dbReference type="AlphaFoldDB" id="A0AAD7GCN5"/>
<name>A0AAD7GCN5_MYCRO</name>
<dbReference type="InterPro" id="IPR029063">
    <property type="entry name" value="SAM-dependent_MTases_sf"/>
</dbReference>
<comment type="caution">
    <text evidence="1">The sequence shown here is derived from an EMBL/GenBank/DDBJ whole genome shotgun (WGS) entry which is preliminary data.</text>
</comment>
<dbReference type="SUPFAM" id="SSF53335">
    <property type="entry name" value="S-adenosyl-L-methionine-dependent methyltransferases"/>
    <property type="match status" value="1"/>
</dbReference>
<accession>A0AAD7GCN5</accession>
<reference evidence="1" key="1">
    <citation type="submission" date="2023-03" db="EMBL/GenBank/DDBJ databases">
        <title>Massive genome expansion in bonnet fungi (Mycena s.s.) driven by repeated elements and novel gene families across ecological guilds.</title>
        <authorList>
            <consortium name="Lawrence Berkeley National Laboratory"/>
            <person name="Harder C.B."/>
            <person name="Miyauchi S."/>
            <person name="Viragh M."/>
            <person name="Kuo A."/>
            <person name="Thoen E."/>
            <person name="Andreopoulos B."/>
            <person name="Lu D."/>
            <person name="Skrede I."/>
            <person name="Drula E."/>
            <person name="Henrissat B."/>
            <person name="Morin E."/>
            <person name="Kohler A."/>
            <person name="Barry K."/>
            <person name="LaButti K."/>
            <person name="Morin E."/>
            <person name="Salamov A."/>
            <person name="Lipzen A."/>
            <person name="Mereny Z."/>
            <person name="Hegedus B."/>
            <person name="Baldrian P."/>
            <person name="Stursova M."/>
            <person name="Weitz H."/>
            <person name="Taylor A."/>
            <person name="Grigoriev I.V."/>
            <person name="Nagy L.G."/>
            <person name="Martin F."/>
            <person name="Kauserud H."/>
        </authorList>
    </citation>
    <scope>NUCLEOTIDE SEQUENCE</scope>
    <source>
        <strain evidence="1">CBHHK067</strain>
    </source>
</reference>
<sequence>MPQVCARRDEIHIYACDINPGFQPDPSITELLGIRTLLALCLTNDGWNAAIANFKAILKPGGLLILEELDPIIMTEERSQRYNGEDPNKCMVDSTWMHNANCLYTGFSL</sequence>
<evidence type="ECO:0000313" key="2">
    <source>
        <dbReference type="Proteomes" id="UP001221757"/>
    </source>
</evidence>